<keyword evidence="5 6" id="KW-0378">Hydrolase</keyword>
<evidence type="ECO:0000256" key="1">
    <source>
        <dbReference type="ARBA" id="ARBA00004496"/>
    </source>
</evidence>
<keyword evidence="6" id="KW-0460">Magnesium</keyword>
<evidence type="ECO:0000256" key="4">
    <source>
        <dbReference type="ARBA" id="ARBA00022759"/>
    </source>
</evidence>
<keyword evidence="3 6" id="KW-0540">Nuclease</keyword>
<dbReference type="GO" id="GO:0016891">
    <property type="term" value="F:RNA endonuclease activity producing 5'-phosphomonoesters, hydrolytic mechanism"/>
    <property type="evidence" value="ECO:0007669"/>
    <property type="project" value="TreeGrafter"/>
</dbReference>
<dbReference type="GO" id="GO:0005737">
    <property type="term" value="C:cytoplasm"/>
    <property type="evidence" value="ECO:0007669"/>
    <property type="project" value="UniProtKB-SubCell"/>
</dbReference>
<dbReference type="Pfam" id="PF04493">
    <property type="entry name" value="Endonuclease_5"/>
    <property type="match status" value="1"/>
</dbReference>
<keyword evidence="6" id="KW-0227">DNA damage</keyword>
<keyword evidence="6" id="KW-0234">DNA repair</keyword>
<dbReference type="RefSeq" id="WP_073039001.1">
    <property type="nucleotide sequence ID" value="NZ_FQVB01000018.1"/>
</dbReference>
<dbReference type="InterPro" id="IPR007581">
    <property type="entry name" value="Endonuclease-V"/>
</dbReference>
<evidence type="ECO:0000256" key="6">
    <source>
        <dbReference type="HAMAP-Rule" id="MF_00801"/>
    </source>
</evidence>
<evidence type="ECO:0000256" key="3">
    <source>
        <dbReference type="ARBA" id="ARBA00022722"/>
    </source>
</evidence>
<evidence type="ECO:0000313" key="8">
    <source>
        <dbReference type="Proteomes" id="UP000184076"/>
    </source>
</evidence>
<feature type="site" description="Interaction with target DNA" evidence="6">
    <location>
        <position position="82"/>
    </location>
</feature>
<dbReference type="GO" id="GO:0000287">
    <property type="term" value="F:magnesium ion binding"/>
    <property type="evidence" value="ECO:0007669"/>
    <property type="project" value="UniProtKB-UniRule"/>
</dbReference>
<evidence type="ECO:0000256" key="2">
    <source>
        <dbReference type="ARBA" id="ARBA00022490"/>
    </source>
</evidence>
<dbReference type="AlphaFoldDB" id="A0A1M5BWW5"/>
<protein>
    <recommendedName>
        <fullName evidence="6">Endonuclease V</fullName>
        <ecNumber evidence="6">3.1.21.7</ecNumber>
    </recommendedName>
    <alternativeName>
        <fullName evidence="6">Deoxyinosine 3'endonuclease</fullName>
    </alternativeName>
    <alternativeName>
        <fullName evidence="6">Deoxyribonuclease V</fullName>
        <shortName evidence="6">DNase V</shortName>
    </alternativeName>
</protein>
<dbReference type="STRING" id="1121391.SAMN02745206_02055"/>
<gene>
    <name evidence="6" type="primary">nfi</name>
    <name evidence="7" type="ORF">SAMN02745206_02055</name>
</gene>
<dbReference type="Gene3D" id="3.30.2170.10">
    <property type="entry name" value="archaeoglobus fulgidus dsm 4304 superfamily"/>
    <property type="match status" value="1"/>
</dbReference>
<dbReference type="Proteomes" id="UP000184076">
    <property type="component" value="Unassembled WGS sequence"/>
</dbReference>
<dbReference type="EMBL" id="FQVB01000018">
    <property type="protein sequence ID" value="SHF47103.1"/>
    <property type="molecule type" value="Genomic_DNA"/>
</dbReference>
<dbReference type="PANTHER" id="PTHR28511:SF1">
    <property type="entry name" value="ENDONUCLEASE V"/>
    <property type="match status" value="1"/>
</dbReference>
<proteinExistence type="inferred from homology"/>
<accession>A0A1M5BWW5</accession>
<evidence type="ECO:0000313" key="7">
    <source>
        <dbReference type="EMBL" id="SHF47103.1"/>
    </source>
</evidence>
<dbReference type="EC" id="3.1.21.7" evidence="6"/>
<keyword evidence="6" id="KW-0479">Metal-binding</keyword>
<reference evidence="8" key="1">
    <citation type="submission" date="2016-11" db="EMBL/GenBank/DDBJ databases">
        <authorList>
            <person name="Varghese N."/>
            <person name="Submissions S."/>
        </authorList>
    </citation>
    <scope>NUCLEOTIDE SEQUENCE [LARGE SCALE GENOMIC DNA]</scope>
    <source>
        <strain evidence="8">DSM 9756</strain>
    </source>
</reference>
<comment type="cofactor">
    <cofactor evidence="6">
        <name>Mg(2+)</name>
        <dbReference type="ChEBI" id="CHEBI:18420"/>
    </cofactor>
</comment>
<comment type="catalytic activity">
    <reaction evidence="6">
        <text>Endonucleolytic cleavage at apurinic or apyrimidinic sites to products with a 5'-phosphate.</text>
        <dbReference type="EC" id="3.1.21.7"/>
    </reaction>
</comment>
<dbReference type="CDD" id="cd06559">
    <property type="entry name" value="Endonuclease_V"/>
    <property type="match status" value="1"/>
</dbReference>
<dbReference type="PANTHER" id="PTHR28511">
    <property type="entry name" value="ENDONUCLEASE V"/>
    <property type="match status" value="1"/>
</dbReference>
<feature type="binding site" evidence="6">
    <location>
        <position position="112"/>
    </location>
    <ligand>
        <name>Mg(2+)</name>
        <dbReference type="ChEBI" id="CHEBI:18420"/>
    </ligand>
</feature>
<organism evidence="7 8">
    <name type="scientific">Desulfacinum infernum DSM 9756</name>
    <dbReference type="NCBI Taxonomy" id="1121391"/>
    <lineage>
        <taxon>Bacteria</taxon>
        <taxon>Pseudomonadati</taxon>
        <taxon>Thermodesulfobacteriota</taxon>
        <taxon>Syntrophobacteria</taxon>
        <taxon>Syntrophobacterales</taxon>
        <taxon>Syntrophobacteraceae</taxon>
        <taxon>Desulfacinum</taxon>
    </lineage>
</organism>
<name>A0A1M5BWW5_9BACT</name>
<dbReference type="NCBIfam" id="NF008629">
    <property type="entry name" value="PRK11617.1"/>
    <property type="match status" value="1"/>
</dbReference>
<comment type="function">
    <text evidence="6">DNA repair enzyme involved in the repair of deaminated bases. Selectively cleaves double-stranded DNA at the second phosphodiester bond 3' to a deoxyinosine leaving behind the intact lesion on the nicked DNA.</text>
</comment>
<keyword evidence="2 6" id="KW-0963">Cytoplasm</keyword>
<evidence type="ECO:0000256" key="5">
    <source>
        <dbReference type="ARBA" id="ARBA00022801"/>
    </source>
</evidence>
<keyword evidence="4 6" id="KW-0255">Endonuclease</keyword>
<sequence length="228" mass="25149">MTAPDRSMGSPSLTPAEAIALQKELAGRVELRPLPARFHVLAAADLSYLPSRELIAVVVTFSWPDLQLLEKVHVRRPVEFPYVPGLLSFREAPALTAAFHQLELRPDVFLCDGQGLAHPRRFGLACHVGLLLDIPTVGCAKKRLCGTHDPVGIEKGSRSLLSLDGDPVGYVYRSRTGVKPIYVSPGHKADLESSLALVERCVRRYRIPEPLRVAHNTATLLRRNPEFP</sequence>
<dbReference type="GO" id="GO:0006281">
    <property type="term" value="P:DNA repair"/>
    <property type="evidence" value="ECO:0007669"/>
    <property type="project" value="UniProtKB-UniRule"/>
</dbReference>
<comment type="subcellular location">
    <subcellularLocation>
        <location evidence="1 6">Cytoplasm</location>
    </subcellularLocation>
</comment>
<keyword evidence="8" id="KW-1185">Reference proteome</keyword>
<feature type="binding site" evidence="6">
    <location>
        <position position="45"/>
    </location>
    <ligand>
        <name>Mg(2+)</name>
        <dbReference type="ChEBI" id="CHEBI:18420"/>
    </ligand>
</feature>
<comment type="similarity">
    <text evidence="6">Belongs to the endonuclease V family.</text>
</comment>
<dbReference type="HAMAP" id="MF_00801">
    <property type="entry name" value="Endonuclease_5"/>
    <property type="match status" value="1"/>
</dbReference>
<dbReference type="GO" id="GO:0003727">
    <property type="term" value="F:single-stranded RNA binding"/>
    <property type="evidence" value="ECO:0007669"/>
    <property type="project" value="TreeGrafter"/>
</dbReference>
<dbReference type="GO" id="GO:0043737">
    <property type="term" value="F:deoxyribonuclease V activity"/>
    <property type="evidence" value="ECO:0007669"/>
    <property type="project" value="UniProtKB-UniRule"/>
</dbReference>